<sequence length="240" mass="26389">MEKSLLVRALYRAVICRSLGSSTAIRSTSTTINQYLTQGNRCLHLSTIAKRLSPDIRTPFLMTMNIGSTRSFSDDVTHMPTIKDTEIKTAIKDLLAADWSELPSAVTKDANRALSKDTEDKAGQETLKNVLLAAEAVEEFTGKLVSLRMEIDDSVGLSGENVKPLPDLFSKALLTAFQRYNAYLEAFGPDEAFLRKKVENELGTRMIHLKMRCGGLGSEWGKITVLGTSGLSGSYVEHRA</sequence>
<dbReference type="Pfam" id="PF14290">
    <property type="entry name" value="SDH5_plant"/>
    <property type="match status" value="1"/>
</dbReference>
<organism evidence="1 2">
    <name type="scientific">Heracleum sosnowskyi</name>
    <dbReference type="NCBI Taxonomy" id="360622"/>
    <lineage>
        <taxon>Eukaryota</taxon>
        <taxon>Viridiplantae</taxon>
        <taxon>Streptophyta</taxon>
        <taxon>Embryophyta</taxon>
        <taxon>Tracheophyta</taxon>
        <taxon>Spermatophyta</taxon>
        <taxon>Magnoliopsida</taxon>
        <taxon>eudicotyledons</taxon>
        <taxon>Gunneridae</taxon>
        <taxon>Pentapetalae</taxon>
        <taxon>asterids</taxon>
        <taxon>campanulids</taxon>
        <taxon>Apiales</taxon>
        <taxon>Apiaceae</taxon>
        <taxon>Apioideae</taxon>
        <taxon>apioid superclade</taxon>
        <taxon>Tordylieae</taxon>
        <taxon>Tordyliinae</taxon>
        <taxon>Heracleum</taxon>
    </lineage>
</organism>
<dbReference type="InterPro" id="IPR025397">
    <property type="entry name" value="SDH5"/>
</dbReference>
<dbReference type="GO" id="GO:0045273">
    <property type="term" value="C:respiratory chain complex II (succinate dehydrogenase)"/>
    <property type="evidence" value="ECO:0007669"/>
    <property type="project" value="InterPro"/>
</dbReference>
<gene>
    <name evidence="1" type="ORF">POM88_003997</name>
</gene>
<dbReference type="PANTHER" id="PTHR36139:SF1">
    <property type="entry name" value="SUCCINATE DEHYDROGENASE SUBUNIT 5, MITOCHONDRIAL"/>
    <property type="match status" value="1"/>
</dbReference>
<comment type="caution">
    <text evidence="1">The sequence shown here is derived from an EMBL/GenBank/DDBJ whole genome shotgun (WGS) entry which is preliminary data.</text>
</comment>
<dbReference type="AlphaFoldDB" id="A0AAD8JH72"/>
<dbReference type="GO" id="GO:0006099">
    <property type="term" value="P:tricarboxylic acid cycle"/>
    <property type="evidence" value="ECO:0007669"/>
    <property type="project" value="InterPro"/>
</dbReference>
<protein>
    <submittedName>
        <fullName evidence="1">Succinate dehydrogenase subunit 5, mitochondrial</fullName>
    </submittedName>
</protein>
<dbReference type="Proteomes" id="UP001237642">
    <property type="component" value="Unassembled WGS sequence"/>
</dbReference>
<keyword evidence="2" id="KW-1185">Reference proteome</keyword>
<proteinExistence type="predicted"/>
<dbReference type="EMBL" id="JAUIZM010000001">
    <property type="protein sequence ID" value="KAK1404392.1"/>
    <property type="molecule type" value="Genomic_DNA"/>
</dbReference>
<evidence type="ECO:0000313" key="2">
    <source>
        <dbReference type="Proteomes" id="UP001237642"/>
    </source>
</evidence>
<dbReference type="PANTHER" id="PTHR36139">
    <property type="entry name" value="SUCCINATE DEHYDROGENASE SUBUNIT 5, MITOCHONDRIAL"/>
    <property type="match status" value="1"/>
</dbReference>
<reference evidence="1" key="2">
    <citation type="submission" date="2023-05" db="EMBL/GenBank/DDBJ databases">
        <authorList>
            <person name="Schelkunov M.I."/>
        </authorList>
    </citation>
    <scope>NUCLEOTIDE SEQUENCE</scope>
    <source>
        <strain evidence="1">Hsosn_3</strain>
        <tissue evidence="1">Leaf</tissue>
    </source>
</reference>
<accession>A0AAD8JH72</accession>
<name>A0AAD8JH72_9APIA</name>
<reference evidence="1" key="1">
    <citation type="submission" date="2023-02" db="EMBL/GenBank/DDBJ databases">
        <title>Genome of toxic invasive species Heracleum sosnowskyi carries increased number of genes despite the absence of recent whole-genome duplications.</title>
        <authorList>
            <person name="Schelkunov M."/>
            <person name="Shtratnikova V."/>
            <person name="Makarenko M."/>
            <person name="Klepikova A."/>
            <person name="Omelchenko D."/>
            <person name="Novikova G."/>
            <person name="Obukhova E."/>
            <person name="Bogdanov V."/>
            <person name="Penin A."/>
            <person name="Logacheva M."/>
        </authorList>
    </citation>
    <scope>NUCLEOTIDE SEQUENCE</scope>
    <source>
        <strain evidence="1">Hsosn_3</strain>
        <tissue evidence="1">Leaf</tissue>
    </source>
</reference>
<evidence type="ECO:0000313" key="1">
    <source>
        <dbReference type="EMBL" id="KAK1404392.1"/>
    </source>
</evidence>